<dbReference type="PANTHER" id="PTHR11795">
    <property type="entry name" value="BRANCHED-CHAIN AMINO ACID TRANSPORT SYSTEM PERMEASE PROTEIN LIVH"/>
    <property type="match status" value="1"/>
</dbReference>
<dbReference type="InterPro" id="IPR052157">
    <property type="entry name" value="BCAA_transport_permease"/>
</dbReference>
<dbReference type="PANTHER" id="PTHR11795:SF445">
    <property type="entry name" value="AMINO ACID ABC TRANSPORTER PERMEASE PROTEIN"/>
    <property type="match status" value="1"/>
</dbReference>
<keyword evidence="4 9" id="KW-0812">Transmembrane</keyword>
<dbReference type="GO" id="GO:0005886">
    <property type="term" value="C:plasma membrane"/>
    <property type="evidence" value="ECO:0007669"/>
    <property type="project" value="UniProtKB-SubCell"/>
</dbReference>
<dbReference type="OrthoDB" id="9807115at2"/>
<evidence type="ECO:0000256" key="4">
    <source>
        <dbReference type="ARBA" id="ARBA00022692"/>
    </source>
</evidence>
<dbReference type="Proteomes" id="UP000198221">
    <property type="component" value="Chromosome I"/>
</dbReference>
<evidence type="ECO:0000256" key="1">
    <source>
        <dbReference type="ARBA" id="ARBA00004651"/>
    </source>
</evidence>
<dbReference type="GO" id="GO:0022857">
    <property type="term" value="F:transmembrane transporter activity"/>
    <property type="evidence" value="ECO:0007669"/>
    <property type="project" value="InterPro"/>
</dbReference>
<feature type="transmembrane region" description="Helical" evidence="9">
    <location>
        <begin position="143"/>
        <end position="162"/>
    </location>
</feature>
<dbReference type="GO" id="GO:0006865">
    <property type="term" value="P:amino acid transport"/>
    <property type="evidence" value="ECO:0007669"/>
    <property type="project" value="UniProtKB-KW"/>
</dbReference>
<evidence type="ECO:0000256" key="8">
    <source>
        <dbReference type="ARBA" id="ARBA00037998"/>
    </source>
</evidence>
<protein>
    <submittedName>
        <fullName evidence="10">Amino acid/amide ABC transporter membrane protein 1, HAAT family</fullName>
    </submittedName>
</protein>
<feature type="transmembrane region" description="Helical" evidence="9">
    <location>
        <begin position="56"/>
        <end position="81"/>
    </location>
</feature>
<dbReference type="EMBL" id="LT607754">
    <property type="protein sequence ID" value="SCG72115.1"/>
    <property type="molecule type" value="Genomic_DNA"/>
</dbReference>
<keyword evidence="2" id="KW-0813">Transport</keyword>
<name>A0A1C5JNF3_9ACTN</name>
<gene>
    <name evidence="10" type="ORF">GA0070613_5026</name>
</gene>
<evidence type="ECO:0000256" key="7">
    <source>
        <dbReference type="ARBA" id="ARBA00023136"/>
    </source>
</evidence>
<evidence type="ECO:0000256" key="6">
    <source>
        <dbReference type="ARBA" id="ARBA00022989"/>
    </source>
</evidence>
<accession>A0A1C5JNF3</accession>
<keyword evidence="5" id="KW-0029">Amino-acid transport</keyword>
<feature type="transmembrane region" description="Helical" evidence="9">
    <location>
        <begin position="93"/>
        <end position="112"/>
    </location>
</feature>
<evidence type="ECO:0000256" key="2">
    <source>
        <dbReference type="ARBA" id="ARBA00022448"/>
    </source>
</evidence>
<feature type="transmembrane region" description="Helical" evidence="9">
    <location>
        <begin position="269"/>
        <end position="288"/>
    </location>
</feature>
<dbReference type="InterPro" id="IPR001851">
    <property type="entry name" value="ABC_transp_permease"/>
</dbReference>
<feature type="transmembrane region" description="Helical" evidence="9">
    <location>
        <begin position="31"/>
        <end position="50"/>
    </location>
</feature>
<dbReference type="RefSeq" id="WP_089014465.1">
    <property type="nucleotide sequence ID" value="NZ_LT607754.1"/>
</dbReference>
<dbReference type="AlphaFoldDB" id="A0A1C5JNF3"/>
<proteinExistence type="inferred from homology"/>
<evidence type="ECO:0000313" key="10">
    <source>
        <dbReference type="EMBL" id="SCG72115.1"/>
    </source>
</evidence>
<reference evidence="11" key="1">
    <citation type="submission" date="2016-06" db="EMBL/GenBank/DDBJ databases">
        <authorList>
            <person name="Varghese N."/>
            <person name="Submissions Spin"/>
        </authorList>
    </citation>
    <scope>NUCLEOTIDE SEQUENCE [LARGE SCALE GENOMIC DNA]</scope>
    <source>
        <strain evidence="11">DSM 43819</strain>
    </source>
</reference>
<evidence type="ECO:0000256" key="5">
    <source>
        <dbReference type="ARBA" id="ARBA00022970"/>
    </source>
</evidence>
<evidence type="ECO:0000313" key="11">
    <source>
        <dbReference type="Proteomes" id="UP000198221"/>
    </source>
</evidence>
<keyword evidence="11" id="KW-1185">Reference proteome</keyword>
<keyword evidence="6 9" id="KW-1133">Transmembrane helix</keyword>
<comment type="similarity">
    <text evidence="8">Belongs to the binding-protein-dependent transport system permease family. LivHM subfamily.</text>
</comment>
<organism evidence="10 11">
    <name type="scientific">Micromonospora inositola</name>
    <dbReference type="NCBI Taxonomy" id="47865"/>
    <lineage>
        <taxon>Bacteria</taxon>
        <taxon>Bacillati</taxon>
        <taxon>Actinomycetota</taxon>
        <taxon>Actinomycetes</taxon>
        <taxon>Micromonosporales</taxon>
        <taxon>Micromonosporaceae</taxon>
        <taxon>Micromonospora</taxon>
    </lineage>
</organism>
<keyword evidence="3" id="KW-1003">Cell membrane</keyword>
<feature type="transmembrane region" description="Helical" evidence="9">
    <location>
        <begin position="191"/>
        <end position="212"/>
    </location>
</feature>
<keyword evidence="7 9" id="KW-0472">Membrane</keyword>
<comment type="subcellular location">
    <subcellularLocation>
        <location evidence="1">Cell membrane</location>
        <topology evidence="1">Multi-pass membrane protein</topology>
    </subcellularLocation>
</comment>
<dbReference type="Pfam" id="PF02653">
    <property type="entry name" value="BPD_transp_2"/>
    <property type="match status" value="1"/>
</dbReference>
<evidence type="ECO:0000256" key="9">
    <source>
        <dbReference type="SAM" id="Phobius"/>
    </source>
</evidence>
<dbReference type="CDD" id="cd06582">
    <property type="entry name" value="TM_PBP1_LivH_like"/>
    <property type="match status" value="1"/>
</dbReference>
<sequence length="295" mass="30995">MAQQILNAVVGGSVLTLFSLGLALSWGTLGVLNLAHGALFVFAGYLAATLSDSTELPFVVLLLIGIVGAGCAALVLEAVAFGRVRQRFGRHQAELAMLVASVGGSIVVNKIVSQGSGYTVFSVSPDTYRTAGVELAGLHLLNIEIYIIVLTLVVVFLVDRWVRRSRGGRAVRSVAYDPVTSGLLGVDVRRLAAGTMFVSGALAGLAGVLVTVRNSGQDVPVGETYLLTAFAILILGGVGNLRGTVVAAYVIALAQTMVVAYGPSNYRDMIAFAVILLVLLFRPQGLFAQQRFERS</sequence>
<evidence type="ECO:0000256" key="3">
    <source>
        <dbReference type="ARBA" id="ARBA00022475"/>
    </source>
</evidence>
<feature type="transmembrane region" description="Helical" evidence="9">
    <location>
        <begin position="6"/>
        <end position="24"/>
    </location>
</feature>
<feature type="transmembrane region" description="Helical" evidence="9">
    <location>
        <begin position="224"/>
        <end position="241"/>
    </location>
</feature>